<evidence type="ECO:0000313" key="2">
    <source>
        <dbReference type="EMBL" id="GBP14871.1"/>
    </source>
</evidence>
<dbReference type="EMBL" id="BGZK01000067">
    <property type="protein sequence ID" value="GBP14871.1"/>
    <property type="molecule type" value="Genomic_DNA"/>
</dbReference>
<protein>
    <submittedName>
        <fullName evidence="2">Uncharacterized protein</fullName>
    </submittedName>
</protein>
<accession>A0A4C1TN47</accession>
<organism evidence="2 3">
    <name type="scientific">Eumeta variegata</name>
    <name type="common">Bagworm moth</name>
    <name type="synonym">Eumeta japonica</name>
    <dbReference type="NCBI Taxonomy" id="151549"/>
    <lineage>
        <taxon>Eukaryota</taxon>
        <taxon>Metazoa</taxon>
        <taxon>Ecdysozoa</taxon>
        <taxon>Arthropoda</taxon>
        <taxon>Hexapoda</taxon>
        <taxon>Insecta</taxon>
        <taxon>Pterygota</taxon>
        <taxon>Neoptera</taxon>
        <taxon>Endopterygota</taxon>
        <taxon>Lepidoptera</taxon>
        <taxon>Glossata</taxon>
        <taxon>Ditrysia</taxon>
        <taxon>Tineoidea</taxon>
        <taxon>Psychidae</taxon>
        <taxon>Oiketicinae</taxon>
        <taxon>Eumeta</taxon>
    </lineage>
</organism>
<gene>
    <name evidence="2" type="ORF">EVAR_75453_1</name>
</gene>
<reference evidence="2 3" key="1">
    <citation type="journal article" date="2019" name="Commun. Biol.">
        <title>The bagworm genome reveals a unique fibroin gene that provides high tensile strength.</title>
        <authorList>
            <person name="Kono N."/>
            <person name="Nakamura H."/>
            <person name="Ohtoshi R."/>
            <person name="Tomita M."/>
            <person name="Numata K."/>
            <person name="Arakawa K."/>
        </authorList>
    </citation>
    <scope>NUCLEOTIDE SEQUENCE [LARGE SCALE GENOMIC DNA]</scope>
</reference>
<evidence type="ECO:0000313" key="3">
    <source>
        <dbReference type="Proteomes" id="UP000299102"/>
    </source>
</evidence>
<evidence type="ECO:0000256" key="1">
    <source>
        <dbReference type="SAM" id="MobiDB-lite"/>
    </source>
</evidence>
<proteinExistence type="predicted"/>
<feature type="region of interest" description="Disordered" evidence="1">
    <location>
        <begin position="1"/>
        <end position="32"/>
    </location>
</feature>
<dbReference type="Proteomes" id="UP000299102">
    <property type="component" value="Unassembled WGS sequence"/>
</dbReference>
<keyword evidence="3" id="KW-1185">Reference proteome</keyword>
<comment type="caution">
    <text evidence="2">The sequence shown here is derived from an EMBL/GenBank/DDBJ whole genome shotgun (WGS) entry which is preliminary data.</text>
</comment>
<sequence>MQAKRKANNHTTNAPTKNGTGQHPSADSGWAPGVERKSRALITKTLITHIGSTICWFISRSLRNFSSKSISTVRLRLRRNTEQLSRTRRLHYASLDLPGASRTAQELRDADYIGRSANRKWIFPGMTAMFPNATDTCRWRR</sequence>
<dbReference type="AlphaFoldDB" id="A0A4C1TN47"/>
<feature type="compositionally biased region" description="Polar residues" evidence="1">
    <location>
        <begin position="9"/>
        <end position="25"/>
    </location>
</feature>
<name>A0A4C1TN47_EUMVA</name>